<evidence type="ECO:0000256" key="3">
    <source>
        <dbReference type="ARBA" id="ARBA00023118"/>
    </source>
</evidence>
<dbReference type="InterPro" id="IPR010156">
    <property type="entry name" value="CRISPR-assoc_prot_Cas6"/>
</dbReference>
<protein>
    <submittedName>
        <fullName evidence="5">CRISPR-associated endoribonuclease Cas6</fullName>
    </submittedName>
</protein>
<organism evidence="5 6">
    <name type="scientific">Agaribacillus aureus</name>
    <dbReference type="NCBI Taxonomy" id="3051825"/>
    <lineage>
        <taxon>Bacteria</taxon>
        <taxon>Pseudomonadati</taxon>
        <taxon>Bacteroidota</taxon>
        <taxon>Cytophagia</taxon>
        <taxon>Cytophagales</taxon>
        <taxon>Splendidivirgaceae</taxon>
        <taxon>Agaribacillus</taxon>
    </lineage>
</organism>
<evidence type="ECO:0000313" key="6">
    <source>
        <dbReference type="Proteomes" id="UP001172083"/>
    </source>
</evidence>
<dbReference type="InterPro" id="IPR049435">
    <property type="entry name" value="Cas_Cas6_C"/>
</dbReference>
<gene>
    <name evidence="5" type="primary">cas6</name>
    <name evidence="5" type="ORF">QQ020_18550</name>
</gene>
<dbReference type="CDD" id="cd21140">
    <property type="entry name" value="Cas6_I-like"/>
    <property type="match status" value="1"/>
</dbReference>
<comment type="caution">
    <text evidence="5">The sequence shown here is derived from an EMBL/GenBank/DDBJ whole genome shotgun (WGS) entry which is preliminary data.</text>
</comment>
<dbReference type="NCBIfam" id="TIGR01877">
    <property type="entry name" value="cas_cas6"/>
    <property type="match status" value="1"/>
</dbReference>
<reference evidence="5" key="1">
    <citation type="submission" date="2023-06" db="EMBL/GenBank/DDBJ databases">
        <title>Genomic of Agaribacillus aureum.</title>
        <authorList>
            <person name="Wang G."/>
        </authorList>
    </citation>
    <scope>NUCLEOTIDE SEQUENCE</scope>
    <source>
        <strain evidence="5">BMA12</strain>
    </source>
</reference>
<keyword evidence="3" id="KW-0051">Antiviral defense</keyword>
<dbReference type="Proteomes" id="UP001172083">
    <property type="component" value="Unassembled WGS sequence"/>
</dbReference>
<evidence type="ECO:0000313" key="5">
    <source>
        <dbReference type="EMBL" id="MDN5214083.1"/>
    </source>
</evidence>
<accession>A0ABT8LCP9</accession>
<proteinExistence type="inferred from homology"/>
<dbReference type="InterPro" id="IPR045747">
    <property type="entry name" value="CRISPR-assoc_prot_Cas6_N_sf"/>
</dbReference>
<name>A0ABT8LCP9_9BACT</name>
<evidence type="ECO:0000256" key="1">
    <source>
        <dbReference type="ARBA" id="ARBA00005937"/>
    </source>
</evidence>
<keyword evidence="6" id="KW-1185">Reference proteome</keyword>
<comment type="similarity">
    <text evidence="1">Belongs to the CRISPR-associated protein Cas6/Cse3/CasE family.</text>
</comment>
<dbReference type="Gene3D" id="3.30.70.1890">
    <property type="match status" value="1"/>
</dbReference>
<dbReference type="Pfam" id="PF01881">
    <property type="entry name" value="Cas_Cas6_C"/>
    <property type="match status" value="1"/>
</dbReference>
<evidence type="ECO:0000256" key="2">
    <source>
        <dbReference type="ARBA" id="ARBA00022884"/>
    </source>
</evidence>
<evidence type="ECO:0000259" key="4">
    <source>
        <dbReference type="Pfam" id="PF01881"/>
    </source>
</evidence>
<keyword evidence="2" id="KW-0694">RNA-binding</keyword>
<dbReference type="PANTHER" id="PTHR36984:SF1">
    <property type="entry name" value="CRISPR-ASSOCIATED ENDORIBONUCLEASE CAS6 1"/>
    <property type="match status" value="1"/>
</dbReference>
<dbReference type="PANTHER" id="PTHR36984">
    <property type="entry name" value="CRISPR-ASSOCIATED ENDORIBONUCLEASE CAS6 1"/>
    <property type="match status" value="1"/>
</dbReference>
<dbReference type="Gene3D" id="3.30.70.1900">
    <property type="match status" value="1"/>
</dbReference>
<feature type="domain" description="CRISPR associated protein Cas6 C-terminal" evidence="4">
    <location>
        <begin position="112"/>
        <end position="249"/>
    </location>
</feature>
<sequence length="276" mass="32002">MRVRIIFNLKNKGASVPFHHQYLLAQLIKGIILRGGNQDYINFPHYNFSAIKGQTKISRNGLHYFSSKVTLVFSSPSKAFNDYFLNNLFELPKIDIGNLILTPEYVEKEHVPEFSDQCKFICISPLVLKTPSFDSEESKKFISPEDDQFSDLLYESLMARMEKYGKYTPEQIESFYKFQLVPDKDYLKKIREKQKKFARIYPVYDQDVKFEIRGYTLPFTLYADPLVQEFVFTGGLGIFTHKGFGMVDLANVDPAMRAESYELTKTGIKQKHSDLS</sequence>
<dbReference type="EMBL" id="JAUJEB010000004">
    <property type="protein sequence ID" value="MDN5214083.1"/>
    <property type="molecule type" value="Genomic_DNA"/>
</dbReference>
<dbReference type="RefSeq" id="WP_346759420.1">
    <property type="nucleotide sequence ID" value="NZ_JAUJEB010000004.1"/>
</dbReference>